<comment type="subcellular location">
    <subcellularLocation>
        <location evidence="1">Membrane</location>
        <topology evidence="1">Multi-pass membrane protein</topology>
    </subcellularLocation>
</comment>
<dbReference type="OrthoDB" id="432685at2759"/>
<sequence>MGIIKNSFSFLLGTGCGIYIAQNYDIPKIKKLAYIWVDRAKQVEETYRKPKKKDELSCPVSTVPASAATRALRAQIRIQPTAAREEEEEEEEEPGLLPFDFVVHVVVRSLDGSFRSFLLGGVLHGDAEAGGGHGGGSDGGGAVLHPEAGAGGGDGVCHRQGLSPALCYRVRAPVHLYAEECRVDHPRLLVHGICCWLYSRSACKACSSWKVHSWGVHFDRNSSDHVLARCTECVSLHSTVETALALGATPRQATLQQVKRSLTIALSPVVDNAKTVGLISLPGAMTGLIMGGASPLEAIQLQIVVMNMLMGASTVSSILSTYLCWPVFFTKAHQLEPKAFTAD</sequence>
<dbReference type="Pfam" id="PF03649">
    <property type="entry name" value="UPF0014"/>
    <property type="match status" value="1"/>
</dbReference>
<evidence type="ECO:0000313" key="10">
    <source>
        <dbReference type="RefSeq" id="XP_038980168.1"/>
    </source>
</evidence>
<evidence type="ECO:0000256" key="3">
    <source>
        <dbReference type="ARBA" id="ARBA00022692"/>
    </source>
</evidence>
<dbReference type="Pfam" id="PF15054">
    <property type="entry name" value="DUF4535"/>
    <property type="match status" value="1"/>
</dbReference>
<dbReference type="InterPro" id="IPR005226">
    <property type="entry name" value="UPF0014_fam"/>
</dbReference>
<evidence type="ECO:0000313" key="6">
    <source>
        <dbReference type="Proteomes" id="UP000228380"/>
    </source>
</evidence>
<dbReference type="PANTHER" id="PTHR30028:SF0">
    <property type="entry name" value="PROTEIN ALUMINUM SENSITIVE 3"/>
    <property type="match status" value="1"/>
</dbReference>
<evidence type="ECO:0000256" key="5">
    <source>
        <dbReference type="ARBA" id="ARBA00023136"/>
    </source>
</evidence>
<dbReference type="PROSITE" id="PS51257">
    <property type="entry name" value="PROKAR_LIPOPROTEIN"/>
    <property type="match status" value="1"/>
</dbReference>
<reference evidence="7 8" key="2">
    <citation type="submission" date="2025-04" db="UniProtKB">
        <authorList>
            <consortium name="RefSeq"/>
        </authorList>
    </citation>
    <scope>IDENTIFICATION</scope>
    <source>
        <tissue evidence="7 8">Young leaves</tissue>
    </source>
</reference>
<accession>A0A8B9A3D2</accession>
<dbReference type="GO" id="GO:0005886">
    <property type="term" value="C:plasma membrane"/>
    <property type="evidence" value="ECO:0007669"/>
    <property type="project" value="TreeGrafter"/>
</dbReference>
<evidence type="ECO:0000256" key="4">
    <source>
        <dbReference type="ARBA" id="ARBA00022989"/>
    </source>
</evidence>
<dbReference type="RefSeq" id="XP_038980167.1">
    <property type="nucleotide sequence ID" value="XM_039124239.1"/>
</dbReference>
<name>A0A8B9A3D2_PHODC</name>
<dbReference type="AlphaFoldDB" id="A0A8B9A3D2"/>
<dbReference type="RefSeq" id="XP_038980168.1">
    <property type="nucleotide sequence ID" value="XM_039124240.1"/>
</dbReference>
<keyword evidence="6" id="KW-1185">Reference proteome</keyword>
<organism evidence="6 9">
    <name type="scientific">Phoenix dactylifera</name>
    <name type="common">Date palm</name>
    <dbReference type="NCBI Taxonomy" id="42345"/>
    <lineage>
        <taxon>Eukaryota</taxon>
        <taxon>Viridiplantae</taxon>
        <taxon>Streptophyta</taxon>
        <taxon>Embryophyta</taxon>
        <taxon>Tracheophyta</taxon>
        <taxon>Spermatophyta</taxon>
        <taxon>Magnoliopsida</taxon>
        <taxon>Liliopsida</taxon>
        <taxon>Arecaceae</taxon>
        <taxon>Coryphoideae</taxon>
        <taxon>Phoeniceae</taxon>
        <taxon>Phoenix</taxon>
    </lineage>
</organism>
<evidence type="ECO:0000313" key="9">
    <source>
        <dbReference type="RefSeq" id="XP_038980167.1"/>
    </source>
</evidence>
<dbReference type="GO" id="GO:0010044">
    <property type="term" value="P:response to aluminum ion"/>
    <property type="evidence" value="ECO:0007669"/>
    <property type="project" value="TreeGrafter"/>
</dbReference>
<evidence type="ECO:0000313" key="7">
    <source>
        <dbReference type="RefSeq" id="XP_038980165.1"/>
    </source>
</evidence>
<gene>
    <name evidence="7 8 9 10" type="primary">LOC108511366</name>
</gene>
<keyword evidence="4" id="KW-1133">Transmembrane helix</keyword>
<dbReference type="GeneID" id="108511366"/>
<comment type="similarity">
    <text evidence="2">Belongs to the UPF0014 family.</text>
</comment>
<dbReference type="InterPro" id="IPR027854">
    <property type="entry name" value="STMP1"/>
</dbReference>
<protein>
    <submittedName>
        <fullName evidence="7 8">Uncharacterized protein LOC108511366 isoform X1</fullName>
    </submittedName>
</protein>
<evidence type="ECO:0000256" key="2">
    <source>
        <dbReference type="ARBA" id="ARBA00005268"/>
    </source>
</evidence>
<proteinExistence type="inferred from homology"/>
<keyword evidence="3" id="KW-0812">Transmembrane</keyword>
<dbReference type="RefSeq" id="XP_038980165.1">
    <property type="nucleotide sequence ID" value="XM_039124237.1"/>
</dbReference>
<evidence type="ECO:0000313" key="8">
    <source>
        <dbReference type="RefSeq" id="XP_038980166.1"/>
    </source>
</evidence>
<dbReference type="Proteomes" id="UP000228380">
    <property type="component" value="Chromosome 3"/>
</dbReference>
<evidence type="ECO:0000256" key="1">
    <source>
        <dbReference type="ARBA" id="ARBA00004141"/>
    </source>
</evidence>
<dbReference type="RefSeq" id="XP_038980166.1">
    <property type="nucleotide sequence ID" value="XM_039124238.1"/>
</dbReference>
<reference evidence="6" key="1">
    <citation type="journal article" date="2019" name="Nat. Commun.">
        <title>Genome-wide association mapping of date palm fruit traits.</title>
        <authorList>
            <person name="Hazzouri K.M."/>
            <person name="Gros-Balthazard M."/>
            <person name="Flowers J.M."/>
            <person name="Copetti D."/>
            <person name="Lemansour A."/>
            <person name="Lebrun M."/>
            <person name="Masmoudi K."/>
            <person name="Ferrand S."/>
            <person name="Dhar M.I."/>
            <person name="Fresquez Z.A."/>
            <person name="Rosas U."/>
            <person name="Zhang J."/>
            <person name="Talag J."/>
            <person name="Lee S."/>
            <person name="Kudrna D."/>
            <person name="Powell R.F."/>
            <person name="Leitch I.J."/>
            <person name="Krueger R.R."/>
            <person name="Wing R.A."/>
            <person name="Amiri K.M.A."/>
            <person name="Purugganan M.D."/>
        </authorList>
    </citation>
    <scope>NUCLEOTIDE SEQUENCE [LARGE SCALE GENOMIC DNA]</scope>
    <source>
        <strain evidence="6">cv. Khalas</strain>
    </source>
</reference>
<keyword evidence="5" id="KW-0472">Membrane</keyword>
<dbReference type="PANTHER" id="PTHR30028">
    <property type="entry name" value="UPF0014 INNER MEMBRANE PROTEIN YBBM-RELATED"/>
    <property type="match status" value="1"/>
</dbReference>